<proteinExistence type="predicted"/>
<feature type="compositionally biased region" description="Basic residues" evidence="1">
    <location>
        <begin position="1"/>
        <end position="12"/>
    </location>
</feature>
<feature type="region of interest" description="Disordered" evidence="1">
    <location>
        <begin position="1"/>
        <end position="22"/>
    </location>
</feature>
<gene>
    <name evidence="2" type="ORF">V6N12_050413</name>
</gene>
<accession>A0ABR2GCS2</accession>
<organism evidence="2 3">
    <name type="scientific">Hibiscus sabdariffa</name>
    <name type="common">roselle</name>
    <dbReference type="NCBI Taxonomy" id="183260"/>
    <lineage>
        <taxon>Eukaryota</taxon>
        <taxon>Viridiplantae</taxon>
        <taxon>Streptophyta</taxon>
        <taxon>Embryophyta</taxon>
        <taxon>Tracheophyta</taxon>
        <taxon>Spermatophyta</taxon>
        <taxon>Magnoliopsida</taxon>
        <taxon>eudicotyledons</taxon>
        <taxon>Gunneridae</taxon>
        <taxon>Pentapetalae</taxon>
        <taxon>rosids</taxon>
        <taxon>malvids</taxon>
        <taxon>Malvales</taxon>
        <taxon>Malvaceae</taxon>
        <taxon>Malvoideae</taxon>
        <taxon>Hibiscus</taxon>
    </lineage>
</organism>
<keyword evidence="3" id="KW-1185">Reference proteome</keyword>
<sequence length="91" mass="10233">MDRKERYGRRVKWGGTSPSKESNSFFRAKRTLKLGALDLSGRSLSDSDLTTRWSATTKEAMKTLKLGNKIGMQIEGGELEVVRELALLEEN</sequence>
<name>A0ABR2GCS2_9ROSI</name>
<protein>
    <submittedName>
        <fullName evidence="2">Uncharacterized protein</fullName>
    </submittedName>
</protein>
<evidence type="ECO:0000313" key="2">
    <source>
        <dbReference type="EMBL" id="KAK8600560.1"/>
    </source>
</evidence>
<dbReference type="Proteomes" id="UP001472677">
    <property type="component" value="Unassembled WGS sequence"/>
</dbReference>
<evidence type="ECO:0000256" key="1">
    <source>
        <dbReference type="SAM" id="MobiDB-lite"/>
    </source>
</evidence>
<dbReference type="EMBL" id="JBBPBM010000001">
    <property type="protein sequence ID" value="KAK8600560.1"/>
    <property type="molecule type" value="Genomic_DNA"/>
</dbReference>
<evidence type="ECO:0000313" key="3">
    <source>
        <dbReference type="Proteomes" id="UP001472677"/>
    </source>
</evidence>
<comment type="caution">
    <text evidence="2">The sequence shown here is derived from an EMBL/GenBank/DDBJ whole genome shotgun (WGS) entry which is preliminary data.</text>
</comment>
<reference evidence="2 3" key="1">
    <citation type="journal article" date="2024" name="G3 (Bethesda)">
        <title>Genome assembly of Hibiscus sabdariffa L. provides insights into metabolisms of medicinal natural products.</title>
        <authorList>
            <person name="Kim T."/>
        </authorList>
    </citation>
    <scope>NUCLEOTIDE SEQUENCE [LARGE SCALE GENOMIC DNA]</scope>
    <source>
        <strain evidence="2">TK-2024</strain>
        <tissue evidence="2">Old leaves</tissue>
    </source>
</reference>